<dbReference type="Pfam" id="PF09911">
    <property type="entry name" value="DUF2140"/>
    <property type="match status" value="1"/>
</dbReference>
<dbReference type="RefSeq" id="WP_275418883.1">
    <property type="nucleotide sequence ID" value="NZ_CP106878.1"/>
</dbReference>
<keyword evidence="3" id="KW-1185">Reference proteome</keyword>
<feature type="transmembrane region" description="Helical" evidence="1">
    <location>
        <begin position="12"/>
        <end position="33"/>
    </location>
</feature>
<proteinExistence type="predicted"/>
<keyword evidence="1" id="KW-1133">Transmembrane helix</keyword>
<evidence type="ECO:0000256" key="1">
    <source>
        <dbReference type="SAM" id="Phobius"/>
    </source>
</evidence>
<evidence type="ECO:0000313" key="3">
    <source>
        <dbReference type="Proteomes" id="UP001164718"/>
    </source>
</evidence>
<organism evidence="2 3">
    <name type="scientific">Fervidibacillus albus</name>
    <dbReference type="NCBI Taxonomy" id="2980026"/>
    <lineage>
        <taxon>Bacteria</taxon>
        <taxon>Bacillati</taxon>
        <taxon>Bacillota</taxon>
        <taxon>Bacilli</taxon>
        <taxon>Bacillales</taxon>
        <taxon>Bacillaceae</taxon>
        <taxon>Fervidibacillus</taxon>
    </lineage>
</organism>
<dbReference type="AlphaFoldDB" id="A0A9E8LWP9"/>
<accession>A0A9E8LWP9</accession>
<evidence type="ECO:0000313" key="2">
    <source>
        <dbReference type="EMBL" id="WAA11065.1"/>
    </source>
</evidence>
<dbReference type="InterPro" id="IPR018672">
    <property type="entry name" value="DUF2140"/>
</dbReference>
<name>A0A9E8LWP9_9BACI</name>
<sequence length="194" mass="22433">MNRMNKWNWKVAFFLLLAVNLFIVGTLFVLLFIPKDDTPYSLQDEEGAGEPVFDLHTTKAELNGFINDYLKKKLGDSAVEYTVLLTDQVELIGELPVFDQKVQMKLTFVPEALANGDILLTQKSISIGRLNLPVTYVMNVMKKSYQFPEWVEMYPNERVIYIHLTEIGMEDIRLMANTIDLENDDFHFSIFLNK</sequence>
<gene>
    <name evidence="2" type="ORF">OE104_07105</name>
</gene>
<dbReference type="EMBL" id="CP106878">
    <property type="protein sequence ID" value="WAA11065.1"/>
    <property type="molecule type" value="Genomic_DNA"/>
</dbReference>
<keyword evidence="1" id="KW-0472">Membrane</keyword>
<protein>
    <submittedName>
        <fullName evidence="2">YpmS family protein</fullName>
    </submittedName>
</protein>
<keyword evidence="1" id="KW-0812">Transmembrane</keyword>
<dbReference type="KEGG" id="faf:OE104_07105"/>
<dbReference type="Proteomes" id="UP001164718">
    <property type="component" value="Chromosome"/>
</dbReference>
<reference evidence="2" key="1">
    <citation type="submission" date="2022-09" db="EMBL/GenBank/DDBJ databases">
        <title>Complete Genomes of Fervidibacillus albus and Fervidibacillus halotolerans isolated from tidal flat sediments.</title>
        <authorList>
            <person name="Kwon K.K."/>
            <person name="Yang S.-H."/>
            <person name="Park M.J."/>
            <person name="Oh H.-M."/>
        </authorList>
    </citation>
    <scope>NUCLEOTIDE SEQUENCE</scope>
    <source>
        <strain evidence="2">MEBiC13591</strain>
    </source>
</reference>